<sequence length="153" mass="17375">MPSKLLKNFLDENDTKYISIMHSMAFTAVEVAKSSHIPSRELAKTVIIKVDNELAMAVVPANYKVDLNILRETLNTAQVELADEAEFTPRFKDCEVGAMPPFGCLYDMEVYIAESLSEDEKITFNAGSHLEAIQMDYKDYENLVKPRFIFLDN</sequence>
<dbReference type="SUPFAM" id="SSF55826">
    <property type="entry name" value="YbaK/ProRS associated domain"/>
    <property type="match status" value="1"/>
</dbReference>
<dbReference type="InterPro" id="IPR007214">
    <property type="entry name" value="YbaK/aa-tRNA-synth-assoc-dom"/>
</dbReference>
<dbReference type="EMBL" id="UOFH01000037">
    <property type="protein sequence ID" value="VAW58808.1"/>
    <property type="molecule type" value="Genomic_DNA"/>
</dbReference>
<dbReference type="AlphaFoldDB" id="A0A3B0WRY9"/>
<organism evidence="2">
    <name type="scientific">hydrothermal vent metagenome</name>
    <dbReference type="NCBI Taxonomy" id="652676"/>
    <lineage>
        <taxon>unclassified sequences</taxon>
        <taxon>metagenomes</taxon>
        <taxon>ecological metagenomes</taxon>
    </lineage>
</organism>
<dbReference type="InterPro" id="IPR036754">
    <property type="entry name" value="YbaK/aa-tRNA-synt-asso_dom_sf"/>
</dbReference>
<proteinExistence type="predicted"/>
<dbReference type="GO" id="GO:0002161">
    <property type="term" value="F:aminoacyl-tRNA deacylase activity"/>
    <property type="evidence" value="ECO:0007669"/>
    <property type="project" value="InterPro"/>
</dbReference>
<reference evidence="2" key="1">
    <citation type="submission" date="2018-06" db="EMBL/GenBank/DDBJ databases">
        <authorList>
            <person name="Zhirakovskaya E."/>
        </authorList>
    </citation>
    <scope>NUCLEOTIDE SEQUENCE</scope>
</reference>
<feature type="domain" description="YbaK/aminoacyl-tRNA synthetase-associated" evidence="1">
    <location>
        <begin position="23"/>
        <end position="142"/>
    </location>
</feature>
<accession>A0A3B0WRY9</accession>
<dbReference type="Gene3D" id="3.90.960.10">
    <property type="entry name" value="YbaK/aminoacyl-tRNA synthetase-associated domain"/>
    <property type="match status" value="1"/>
</dbReference>
<evidence type="ECO:0000259" key="1">
    <source>
        <dbReference type="Pfam" id="PF04073"/>
    </source>
</evidence>
<protein>
    <recommendedName>
        <fullName evidence="1">YbaK/aminoacyl-tRNA synthetase-associated domain-containing protein</fullName>
    </recommendedName>
</protein>
<dbReference type="CDD" id="cd04332">
    <property type="entry name" value="YbaK_like"/>
    <property type="match status" value="1"/>
</dbReference>
<name>A0A3B0WRY9_9ZZZZ</name>
<gene>
    <name evidence="2" type="ORF">MNBD_GAMMA08-1261</name>
</gene>
<evidence type="ECO:0000313" key="2">
    <source>
        <dbReference type="EMBL" id="VAW58808.1"/>
    </source>
</evidence>
<dbReference type="Pfam" id="PF04073">
    <property type="entry name" value="tRNA_edit"/>
    <property type="match status" value="1"/>
</dbReference>